<feature type="compositionally biased region" description="Basic and acidic residues" evidence="13">
    <location>
        <begin position="756"/>
        <end position="771"/>
    </location>
</feature>
<dbReference type="Gene3D" id="3.40.50.300">
    <property type="entry name" value="P-loop containing nucleotide triphosphate hydrolases"/>
    <property type="match status" value="2"/>
</dbReference>
<dbReference type="EMBL" id="CP144058">
    <property type="protein sequence ID" value="WWD20269.1"/>
    <property type="molecule type" value="Genomic_DNA"/>
</dbReference>
<evidence type="ECO:0000256" key="6">
    <source>
        <dbReference type="ARBA" id="ARBA00022806"/>
    </source>
</evidence>
<dbReference type="Pfam" id="PF00271">
    <property type="entry name" value="Helicase_C"/>
    <property type="match status" value="1"/>
</dbReference>
<evidence type="ECO:0000256" key="10">
    <source>
        <dbReference type="ARBA" id="ARBA00047984"/>
    </source>
</evidence>
<evidence type="ECO:0000256" key="7">
    <source>
        <dbReference type="ARBA" id="ARBA00022840"/>
    </source>
</evidence>
<dbReference type="InterPro" id="IPR001650">
    <property type="entry name" value="Helicase_C-like"/>
</dbReference>
<keyword evidence="8" id="KW-0694">RNA-binding</keyword>
<evidence type="ECO:0000256" key="2">
    <source>
        <dbReference type="ARBA" id="ARBA00012552"/>
    </source>
</evidence>
<dbReference type="GO" id="GO:0005634">
    <property type="term" value="C:nucleus"/>
    <property type="evidence" value="ECO:0007669"/>
    <property type="project" value="UniProtKB-SubCell"/>
</dbReference>
<evidence type="ECO:0000256" key="12">
    <source>
        <dbReference type="SAM" id="Coils"/>
    </source>
</evidence>
<dbReference type="PROSITE" id="PS00039">
    <property type="entry name" value="DEAD_ATP_HELICASE"/>
    <property type="match status" value="1"/>
</dbReference>
<dbReference type="Proteomes" id="UP000322225">
    <property type="component" value="Chromosome 8"/>
</dbReference>
<dbReference type="KEGG" id="ksn:43592275"/>
<feature type="coiled-coil region" evidence="12">
    <location>
        <begin position="579"/>
        <end position="606"/>
    </location>
</feature>
<feature type="compositionally biased region" description="Acidic residues" evidence="13">
    <location>
        <begin position="132"/>
        <end position="167"/>
    </location>
</feature>
<evidence type="ECO:0000256" key="4">
    <source>
        <dbReference type="ARBA" id="ARBA00022741"/>
    </source>
</evidence>
<evidence type="ECO:0000313" key="15">
    <source>
        <dbReference type="Proteomes" id="UP000322225"/>
    </source>
</evidence>
<dbReference type="GO" id="GO:0003723">
    <property type="term" value="F:RNA binding"/>
    <property type="evidence" value="ECO:0007669"/>
    <property type="project" value="UniProtKB-KW"/>
</dbReference>
<evidence type="ECO:0000256" key="3">
    <source>
        <dbReference type="ARBA" id="ARBA00022517"/>
    </source>
</evidence>
<dbReference type="RefSeq" id="XP_031857589.1">
    <property type="nucleotide sequence ID" value="XM_032008103.1"/>
</dbReference>
<feature type="compositionally biased region" description="Acidic residues" evidence="13">
    <location>
        <begin position="35"/>
        <end position="45"/>
    </location>
</feature>
<proteinExistence type="inferred from homology"/>
<reference evidence="14" key="1">
    <citation type="submission" date="2017-08" db="EMBL/GenBank/DDBJ databases">
        <authorList>
            <person name="Cuomo C."/>
            <person name="Billmyre B."/>
            <person name="Heitman J."/>
        </authorList>
    </citation>
    <scope>NUCLEOTIDE SEQUENCE</scope>
    <source>
        <strain evidence="14">CBS 12478</strain>
    </source>
</reference>
<keyword evidence="12" id="KW-0175">Coiled coil</keyword>
<evidence type="ECO:0000256" key="5">
    <source>
        <dbReference type="ARBA" id="ARBA00022801"/>
    </source>
</evidence>
<keyword evidence="4 11" id="KW-0547">Nucleotide-binding</keyword>
<sequence>MANDLVTTIDSDDEVSNYGEPSQTPRASTKSGKDDELDPDFEFDFDGGRQEGLDLWGGDEIQATTKGNEPINVDDIIARRRGKPLEAYRDRKRRREEADAESDEDEESEEEDEDSEMEAQVEEDGSQASGSDAEEMDVDGSDADTEEEEESDDEEDEDADSDDDASEAGETAAEIARKDAFFSKDPTADAIVDPTIPSSFASMNLSRPLLRALTALSLNTPTPIQARAIPLALLGRDILGSAVTGSGKTAAFMVPVLERLCYRDRGKGGQACRVLVLCPTRELAVQCEAVGRALAEKGGLDVRFALLVGGLSLNAQAHTLRTLPDILIATPGRLIDHLTNTPSFTLSALDVLVIDEADRMLEAGFTDELEEIIKACPRSRQTMLFSATMTDSVDELVKLSLDKPIRVFVDPKRNTASSLTQEFVRIRSDDARSPSLLALCKRTIREKCIIFFRSKALAHQMRILFGLFGLKAAELHGNLTQEQRLQALNDFKAGKVDYLLATDLASRGLDIKGVETVINYDMPGQLAQYTHRVGRTARAGRKGRSISLVGEADRKMLKLAIKQSEADQIRHRIIPPEAVAAMTIKVDELKDEIQDIMHEEKEEKLMRQADMEIKKGQNMVEHEEEIYSRPARTWFQSEKEKLASKNTGKEAYISAFPAEKERRVRTSDQDKEKDKNAIKRGKYDGLSRRVKRRKMAMEEDEADQQHVKSTTMAIRQAKKAFKPKKITEPLANPDAGKKQAGVKGKSKKVGGGRKGSAFDDDRKGPKHEGMRAKPTKVALDKKGGKGKGKGKAKGKK</sequence>
<dbReference type="GO" id="GO:0010467">
    <property type="term" value="P:gene expression"/>
    <property type="evidence" value="ECO:0007669"/>
    <property type="project" value="UniProtKB-ARBA"/>
</dbReference>
<dbReference type="CDD" id="cd18787">
    <property type="entry name" value="SF2_C_DEAD"/>
    <property type="match status" value="1"/>
</dbReference>
<feature type="region of interest" description="Disordered" evidence="13">
    <location>
        <begin position="1"/>
        <end position="180"/>
    </location>
</feature>
<dbReference type="InterPro" id="IPR014001">
    <property type="entry name" value="Helicase_ATP-bd"/>
</dbReference>
<keyword evidence="3" id="KW-0690">Ribosome biogenesis</keyword>
<organism evidence="14 15">
    <name type="scientific">Kwoniella shandongensis</name>
    <dbReference type="NCBI Taxonomy" id="1734106"/>
    <lineage>
        <taxon>Eukaryota</taxon>
        <taxon>Fungi</taxon>
        <taxon>Dikarya</taxon>
        <taxon>Basidiomycota</taxon>
        <taxon>Agaricomycotina</taxon>
        <taxon>Tremellomycetes</taxon>
        <taxon>Tremellales</taxon>
        <taxon>Cryptococcaceae</taxon>
        <taxon>Kwoniella</taxon>
    </lineage>
</organism>
<evidence type="ECO:0000313" key="14">
    <source>
        <dbReference type="EMBL" id="WWD20269.1"/>
    </source>
</evidence>
<dbReference type="SMART" id="SM00490">
    <property type="entry name" value="HELICc"/>
    <property type="match status" value="1"/>
</dbReference>
<evidence type="ECO:0000256" key="9">
    <source>
        <dbReference type="ARBA" id="ARBA00023242"/>
    </source>
</evidence>
<dbReference type="GO" id="GO:0016787">
    <property type="term" value="F:hydrolase activity"/>
    <property type="evidence" value="ECO:0007669"/>
    <property type="project" value="UniProtKB-KW"/>
</dbReference>
<dbReference type="InterPro" id="IPR014014">
    <property type="entry name" value="RNA_helicase_DEAD_Q_motif"/>
</dbReference>
<feature type="compositionally biased region" description="Acidic residues" evidence="13">
    <location>
        <begin position="98"/>
        <end position="125"/>
    </location>
</feature>
<dbReference type="PROSITE" id="PS51192">
    <property type="entry name" value="HELICASE_ATP_BIND_1"/>
    <property type="match status" value="1"/>
</dbReference>
<evidence type="ECO:0000256" key="13">
    <source>
        <dbReference type="SAM" id="MobiDB-lite"/>
    </source>
</evidence>
<dbReference type="SUPFAM" id="SSF52540">
    <property type="entry name" value="P-loop containing nucleoside triphosphate hydrolases"/>
    <property type="match status" value="1"/>
</dbReference>
<dbReference type="InterPro" id="IPR050079">
    <property type="entry name" value="DEAD_box_RNA_helicase"/>
</dbReference>
<dbReference type="AlphaFoldDB" id="A0A5M6BRB6"/>
<feature type="region of interest" description="Disordered" evidence="13">
    <location>
        <begin position="658"/>
        <end position="796"/>
    </location>
</feature>
<dbReference type="PANTHER" id="PTHR47959">
    <property type="entry name" value="ATP-DEPENDENT RNA HELICASE RHLE-RELATED"/>
    <property type="match status" value="1"/>
</dbReference>
<feature type="compositionally biased region" description="Basic residues" evidence="13">
    <location>
        <begin position="784"/>
        <end position="796"/>
    </location>
</feature>
<gene>
    <name evidence="14" type="ORF">CI109_104745</name>
</gene>
<reference evidence="14" key="2">
    <citation type="submission" date="2024-01" db="EMBL/GenBank/DDBJ databases">
        <title>Comparative genomics of Cryptococcus and Kwoniella reveals pathogenesis evolution and contrasting modes of karyotype evolution via chromosome fusion or intercentromeric recombination.</title>
        <authorList>
            <person name="Coelho M.A."/>
            <person name="David-Palma M."/>
            <person name="Shea T."/>
            <person name="Bowers K."/>
            <person name="McGinley-Smith S."/>
            <person name="Mohammad A.W."/>
            <person name="Gnirke A."/>
            <person name="Yurkov A.M."/>
            <person name="Nowrousian M."/>
            <person name="Sun S."/>
            <person name="Cuomo C.A."/>
            <person name="Heitman J."/>
        </authorList>
    </citation>
    <scope>NUCLEOTIDE SEQUENCE</scope>
    <source>
        <strain evidence="14">CBS 12478</strain>
    </source>
</reference>
<dbReference type="GO" id="GO:0005524">
    <property type="term" value="F:ATP binding"/>
    <property type="evidence" value="ECO:0007669"/>
    <property type="project" value="UniProtKB-KW"/>
</dbReference>
<dbReference type="PROSITE" id="PS51195">
    <property type="entry name" value="Q_MOTIF"/>
    <property type="match status" value="1"/>
</dbReference>
<dbReference type="OrthoDB" id="10259843at2759"/>
<keyword evidence="5 11" id="KW-0378">Hydrolase</keyword>
<dbReference type="PANTHER" id="PTHR47959:SF1">
    <property type="entry name" value="ATP-DEPENDENT RNA HELICASE DBPA"/>
    <property type="match status" value="1"/>
</dbReference>
<dbReference type="PROSITE" id="PS51194">
    <property type="entry name" value="HELICASE_CTER"/>
    <property type="match status" value="1"/>
</dbReference>
<accession>A0A5M6BRB6</accession>
<evidence type="ECO:0000256" key="11">
    <source>
        <dbReference type="RuleBase" id="RU000492"/>
    </source>
</evidence>
<evidence type="ECO:0000256" key="8">
    <source>
        <dbReference type="ARBA" id="ARBA00022884"/>
    </source>
</evidence>
<dbReference type="CDD" id="cd17947">
    <property type="entry name" value="DEADc_DDX27"/>
    <property type="match status" value="1"/>
</dbReference>
<dbReference type="InterPro" id="IPR011545">
    <property type="entry name" value="DEAD/DEAH_box_helicase_dom"/>
</dbReference>
<name>A0A5M6BRB6_9TREE</name>
<keyword evidence="9" id="KW-0539">Nucleus</keyword>
<dbReference type="GO" id="GO:0005829">
    <property type="term" value="C:cytosol"/>
    <property type="evidence" value="ECO:0007669"/>
    <property type="project" value="TreeGrafter"/>
</dbReference>
<evidence type="ECO:0000256" key="1">
    <source>
        <dbReference type="ARBA" id="ARBA00004123"/>
    </source>
</evidence>
<comment type="catalytic activity">
    <reaction evidence="10">
        <text>ATP + H2O = ADP + phosphate + H(+)</text>
        <dbReference type="Rhea" id="RHEA:13065"/>
        <dbReference type="ChEBI" id="CHEBI:15377"/>
        <dbReference type="ChEBI" id="CHEBI:15378"/>
        <dbReference type="ChEBI" id="CHEBI:30616"/>
        <dbReference type="ChEBI" id="CHEBI:43474"/>
        <dbReference type="ChEBI" id="CHEBI:456216"/>
        <dbReference type="EC" id="3.6.4.13"/>
    </reaction>
</comment>
<dbReference type="InterPro" id="IPR027417">
    <property type="entry name" value="P-loop_NTPase"/>
</dbReference>
<dbReference type="EC" id="3.6.4.13" evidence="2"/>
<comment type="similarity">
    <text evidence="11">Belongs to the DEAD box helicase family.</text>
</comment>
<dbReference type="Pfam" id="PF00270">
    <property type="entry name" value="DEAD"/>
    <property type="match status" value="1"/>
</dbReference>
<protein>
    <recommendedName>
        <fullName evidence="2">RNA helicase</fullName>
        <ecNumber evidence="2">3.6.4.13</ecNumber>
    </recommendedName>
</protein>
<dbReference type="SMART" id="SM00487">
    <property type="entry name" value="DEXDc"/>
    <property type="match status" value="1"/>
</dbReference>
<comment type="subcellular location">
    <subcellularLocation>
        <location evidence="1">Nucleus</location>
    </subcellularLocation>
</comment>
<keyword evidence="15" id="KW-1185">Reference proteome</keyword>
<keyword evidence="6 11" id="KW-0347">Helicase</keyword>
<dbReference type="GO" id="GO:0003724">
    <property type="term" value="F:RNA helicase activity"/>
    <property type="evidence" value="ECO:0007669"/>
    <property type="project" value="UniProtKB-EC"/>
</dbReference>
<dbReference type="GO" id="GO:0042254">
    <property type="term" value="P:ribosome biogenesis"/>
    <property type="evidence" value="ECO:0007669"/>
    <property type="project" value="UniProtKB-KW"/>
</dbReference>
<keyword evidence="7 11" id="KW-0067">ATP-binding</keyword>
<dbReference type="GeneID" id="43592275"/>
<feature type="compositionally biased region" description="Polar residues" evidence="13">
    <location>
        <begin position="19"/>
        <end position="30"/>
    </location>
</feature>
<dbReference type="InterPro" id="IPR000629">
    <property type="entry name" value="RNA-helicase_DEAD-box_CS"/>
</dbReference>
<feature type="compositionally biased region" description="Basic and acidic residues" evidence="13">
    <location>
        <begin position="658"/>
        <end position="687"/>
    </location>
</feature>